<dbReference type="Proteomes" id="UP000050761">
    <property type="component" value="Unassembled WGS sequence"/>
</dbReference>
<feature type="region of interest" description="Disordered" evidence="1">
    <location>
        <begin position="1"/>
        <end position="64"/>
    </location>
</feature>
<evidence type="ECO:0000256" key="1">
    <source>
        <dbReference type="SAM" id="MobiDB-lite"/>
    </source>
</evidence>
<dbReference type="WBParaSite" id="HPBE_0000789501-mRNA-1">
    <property type="protein sequence ID" value="HPBE_0000789501-mRNA-1"/>
    <property type="gene ID" value="HPBE_0000789501"/>
</dbReference>
<organism evidence="2 3">
    <name type="scientific">Heligmosomoides polygyrus</name>
    <name type="common">Parasitic roundworm</name>
    <dbReference type="NCBI Taxonomy" id="6339"/>
    <lineage>
        <taxon>Eukaryota</taxon>
        <taxon>Metazoa</taxon>
        <taxon>Ecdysozoa</taxon>
        <taxon>Nematoda</taxon>
        <taxon>Chromadorea</taxon>
        <taxon>Rhabditida</taxon>
        <taxon>Rhabditina</taxon>
        <taxon>Rhabditomorpha</taxon>
        <taxon>Strongyloidea</taxon>
        <taxon>Heligmosomidae</taxon>
        <taxon>Heligmosomoides</taxon>
    </lineage>
</organism>
<accession>A0A183FL16</accession>
<protein>
    <submittedName>
        <fullName evidence="3">Pecanex-like protein</fullName>
    </submittedName>
</protein>
<evidence type="ECO:0000313" key="2">
    <source>
        <dbReference type="Proteomes" id="UP000050761"/>
    </source>
</evidence>
<proteinExistence type="predicted"/>
<keyword evidence="2" id="KW-1185">Reference proteome</keyword>
<feature type="compositionally biased region" description="Basic and acidic residues" evidence="1">
    <location>
        <begin position="37"/>
        <end position="46"/>
    </location>
</feature>
<name>A0A183FL16_HELPZ</name>
<evidence type="ECO:0000313" key="3">
    <source>
        <dbReference type="WBParaSite" id="HPBE_0000789501-mRNA-1"/>
    </source>
</evidence>
<dbReference type="AlphaFoldDB" id="A0A183FL16"/>
<feature type="compositionally biased region" description="Polar residues" evidence="1">
    <location>
        <begin position="47"/>
        <end position="63"/>
    </location>
</feature>
<sequence length="128" mass="14180">LSLCQPSERPRHESGRPSTRLGRPWRKRSSRWQLPRTEAEPARTSRQEASVDSTSTTTLNTARASLVGSRNVEKMRALAEVQAFPEEEASVLGDLQSHWDANACDQSQYTTSTDSSYIFIVRAAGGLS</sequence>
<reference evidence="3" key="1">
    <citation type="submission" date="2019-09" db="UniProtKB">
        <authorList>
            <consortium name="WormBaseParasite"/>
        </authorList>
    </citation>
    <scope>IDENTIFICATION</scope>
</reference>